<sequence length="99" mass="10240">MLGLWGNGHAMCVSCGALGGVVEMVEETDEGAEEENDQEEEQQEDVESDGEADVDQIGPSLDEAVMDGVIVSGEDPAFAAGSGTLPGTYPGQPVPSWRG</sequence>
<protein>
    <submittedName>
        <fullName evidence="1">Uncharacterized protein</fullName>
    </submittedName>
</protein>
<evidence type="ECO:0000313" key="1">
    <source>
        <dbReference type="EMBL" id="KAJ8006294.1"/>
    </source>
</evidence>
<evidence type="ECO:0000313" key="2">
    <source>
        <dbReference type="Proteomes" id="UP001157502"/>
    </source>
</evidence>
<gene>
    <name evidence="1" type="ORF">DPEC_G00126830</name>
</gene>
<proteinExistence type="predicted"/>
<accession>A0ACC2GRP3</accession>
<dbReference type="Proteomes" id="UP001157502">
    <property type="component" value="Chromosome 10"/>
</dbReference>
<reference evidence="1" key="1">
    <citation type="submission" date="2021-05" db="EMBL/GenBank/DDBJ databases">
        <authorList>
            <person name="Pan Q."/>
            <person name="Jouanno E."/>
            <person name="Zahm M."/>
            <person name="Klopp C."/>
            <person name="Cabau C."/>
            <person name="Louis A."/>
            <person name="Berthelot C."/>
            <person name="Parey E."/>
            <person name="Roest Crollius H."/>
            <person name="Montfort J."/>
            <person name="Robinson-Rechavi M."/>
            <person name="Bouchez O."/>
            <person name="Lampietro C."/>
            <person name="Lopez Roques C."/>
            <person name="Donnadieu C."/>
            <person name="Postlethwait J."/>
            <person name="Bobe J."/>
            <person name="Dillon D."/>
            <person name="Chandos A."/>
            <person name="von Hippel F."/>
            <person name="Guiguen Y."/>
        </authorList>
    </citation>
    <scope>NUCLEOTIDE SEQUENCE</scope>
    <source>
        <strain evidence="1">YG-Jan2019</strain>
    </source>
</reference>
<keyword evidence="2" id="KW-1185">Reference proteome</keyword>
<comment type="caution">
    <text evidence="1">The sequence shown here is derived from an EMBL/GenBank/DDBJ whole genome shotgun (WGS) entry which is preliminary data.</text>
</comment>
<name>A0ACC2GRP3_DALPE</name>
<dbReference type="EMBL" id="CM055737">
    <property type="protein sequence ID" value="KAJ8006294.1"/>
    <property type="molecule type" value="Genomic_DNA"/>
</dbReference>
<organism evidence="1 2">
    <name type="scientific">Dallia pectoralis</name>
    <name type="common">Alaska blackfish</name>
    <dbReference type="NCBI Taxonomy" id="75939"/>
    <lineage>
        <taxon>Eukaryota</taxon>
        <taxon>Metazoa</taxon>
        <taxon>Chordata</taxon>
        <taxon>Craniata</taxon>
        <taxon>Vertebrata</taxon>
        <taxon>Euteleostomi</taxon>
        <taxon>Actinopterygii</taxon>
        <taxon>Neopterygii</taxon>
        <taxon>Teleostei</taxon>
        <taxon>Protacanthopterygii</taxon>
        <taxon>Esociformes</taxon>
        <taxon>Umbridae</taxon>
        <taxon>Dallia</taxon>
    </lineage>
</organism>